<proteinExistence type="predicted"/>
<reference evidence="1" key="1">
    <citation type="submission" date="2024-07" db="EMBL/GenBank/DDBJ databases">
        <authorList>
            <person name="fu j."/>
        </authorList>
    </citation>
    <scope>NUCLEOTIDE SEQUENCE</scope>
    <source>
        <strain evidence="1">P10A9</strain>
    </source>
</reference>
<protein>
    <submittedName>
        <fullName evidence="1">Uncharacterized protein</fullName>
    </submittedName>
</protein>
<dbReference type="EMBL" id="CP163302">
    <property type="protein sequence ID" value="XDP46334.1"/>
    <property type="molecule type" value="Genomic_DNA"/>
</dbReference>
<gene>
    <name evidence="1" type="ORF">AB5L97_04800</name>
</gene>
<evidence type="ECO:0000313" key="1">
    <source>
        <dbReference type="EMBL" id="XDP46334.1"/>
    </source>
</evidence>
<sequence>MVDVNDVVHVWSRAGHGTPHDRLGLYAQALTAHRPVGPYRALDDAQEDGAILALYRVDRPQATIADLRQLPALALWSYRQMLHDLAREGLGPLQDHGTLRIGVLR</sequence>
<dbReference type="KEGG" id="spue:AB5L97_04800"/>
<accession>A0AB39L7Q4</accession>
<name>A0AB39L7Q4_9MICC</name>
<dbReference type="AlphaFoldDB" id="A0AB39L7Q4"/>
<organism evidence="1">
    <name type="scientific">Sinomonas puerhi</name>
    <dbReference type="NCBI Taxonomy" id="3238584"/>
    <lineage>
        <taxon>Bacteria</taxon>
        <taxon>Bacillati</taxon>
        <taxon>Actinomycetota</taxon>
        <taxon>Actinomycetes</taxon>
        <taxon>Micrococcales</taxon>
        <taxon>Micrococcaceae</taxon>
        <taxon>Sinomonas</taxon>
    </lineage>
</organism>
<dbReference type="RefSeq" id="WP_369046665.1">
    <property type="nucleotide sequence ID" value="NZ_CP163302.1"/>
</dbReference>